<organism evidence="1 2">
    <name type="scientific">Arcticibacter tournemirensis</name>
    <dbReference type="NCBI Taxonomy" id="699437"/>
    <lineage>
        <taxon>Bacteria</taxon>
        <taxon>Pseudomonadati</taxon>
        <taxon>Bacteroidota</taxon>
        <taxon>Sphingobacteriia</taxon>
        <taxon>Sphingobacteriales</taxon>
        <taxon>Sphingobacteriaceae</taxon>
        <taxon>Arcticibacter</taxon>
    </lineage>
</organism>
<accession>A0A4Q0M9Q2</accession>
<protein>
    <recommendedName>
        <fullName evidence="3">Rieske domain-containing protein</fullName>
    </recommendedName>
</protein>
<reference evidence="1 2" key="1">
    <citation type="submission" date="2018-12" db="EMBL/GenBank/DDBJ databases">
        <title>The Draft Genome Sequence of the Soil Bacterium Pedobacter tournemirensis R1.</title>
        <authorList>
            <person name="He J."/>
        </authorList>
    </citation>
    <scope>NUCLEOTIDE SEQUENCE [LARGE SCALE GENOMIC DNA]</scope>
    <source>
        <strain evidence="1 2">R1</strain>
    </source>
</reference>
<dbReference type="PROSITE" id="PS51257">
    <property type="entry name" value="PROKAR_LIPOPROTEIN"/>
    <property type="match status" value="1"/>
</dbReference>
<evidence type="ECO:0000313" key="2">
    <source>
        <dbReference type="Proteomes" id="UP000290848"/>
    </source>
</evidence>
<dbReference type="InterPro" id="IPR036922">
    <property type="entry name" value="Rieske_2Fe-2S_sf"/>
</dbReference>
<dbReference type="RefSeq" id="WP_128769758.1">
    <property type="nucleotide sequence ID" value="NZ_RXOC01000007.1"/>
</dbReference>
<proteinExistence type="predicted"/>
<comment type="caution">
    <text evidence="1">The sequence shown here is derived from an EMBL/GenBank/DDBJ whole genome shotgun (WGS) entry which is preliminary data.</text>
</comment>
<dbReference type="SUPFAM" id="SSF50022">
    <property type="entry name" value="ISP domain"/>
    <property type="match status" value="1"/>
</dbReference>
<dbReference type="AlphaFoldDB" id="A0A4Q0M9Q2"/>
<evidence type="ECO:0000313" key="1">
    <source>
        <dbReference type="EMBL" id="RXF69486.1"/>
    </source>
</evidence>
<dbReference type="EMBL" id="RXOC01000007">
    <property type="protein sequence ID" value="RXF69486.1"/>
    <property type="molecule type" value="Genomic_DNA"/>
</dbReference>
<gene>
    <name evidence="1" type="ORF">EKH83_12470</name>
</gene>
<dbReference type="GO" id="GO:0051537">
    <property type="term" value="F:2 iron, 2 sulfur cluster binding"/>
    <property type="evidence" value="ECO:0007669"/>
    <property type="project" value="InterPro"/>
</dbReference>
<name>A0A4Q0M9Q2_9SPHI</name>
<sequence length="135" mass="14822">MRLRIVVIISLFLLVSCGKEDSAIPDVYVNYRFTDIEYQNGRNENLIYFVSGHGVAGLMIYKISDGNYVAFDRCSTVNPEKRCAVISDESAFTVTDPCSGGKFSILDGAPAKAPATRALKQYDVSFISGSYTVIN</sequence>
<dbReference type="Gene3D" id="2.102.10.10">
    <property type="entry name" value="Rieske [2Fe-2S] iron-sulphur domain"/>
    <property type="match status" value="1"/>
</dbReference>
<evidence type="ECO:0008006" key="3">
    <source>
        <dbReference type="Google" id="ProtNLM"/>
    </source>
</evidence>
<dbReference type="Proteomes" id="UP000290848">
    <property type="component" value="Unassembled WGS sequence"/>
</dbReference>